<feature type="transmembrane region" description="Helical" evidence="1">
    <location>
        <begin position="41"/>
        <end position="66"/>
    </location>
</feature>
<keyword evidence="1" id="KW-0812">Transmembrane</keyword>
<dbReference type="RefSeq" id="WP_046574860.1">
    <property type="nucleotide sequence ID" value="NZ_CP010429.1"/>
</dbReference>
<protein>
    <submittedName>
        <fullName evidence="2">Uncharacterized protein</fullName>
    </submittedName>
</protein>
<dbReference type="OrthoDB" id="679529at2"/>
<dbReference type="PATRIC" id="fig|1379870.5.peg.3368"/>
<accession>A0A0E3ZVE5</accession>
<name>A0A0E3ZVE5_9BACT</name>
<dbReference type="STRING" id="1379870.SD10_15495"/>
<keyword evidence="1" id="KW-1133">Transmembrane helix</keyword>
<dbReference type="AlphaFoldDB" id="A0A0E3ZVE5"/>
<evidence type="ECO:0000256" key="1">
    <source>
        <dbReference type="SAM" id="Phobius"/>
    </source>
</evidence>
<sequence>MNTVKRYLGIVWLALAALAGYFGITTLGLPKLTSGKTDDLVFGIIIVFVLMPLIVGGLIRFGLYALQGEYDD</sequence>
<keyword evidence="1" id="KW-0472">Membrane</keyword>
<dbReference type="EMBL" id="CP010429">
    <property type="protein sequence ID" value="AKD56089.1"/>
    <property type="molecule type" value="Genomic_DNA"/>
</dbReference>
<keyword evidence="3" id="KW-1185">Reference proteome</keyword>
<dbReference type="Pfam" id="PF20664">
    <property type="entry name" value="DUF6814"/>
    <property type="match status" value="1"/>
</dbReference>
<feature type="transmembrane region" description="Helical" evidence="1">
    <location>
        <begin position="7"/>
        <end position="29"/>
    </location>
</feature>
<organism evidence="2 3">
    <name type="scientific">Spirosoma radiotolerans</name>
    <dbReference type="NCBI Taxonomy" id="1379870"/>
    <lineage>
        <taxon>Bacteria</taxon>
        <taxon>Pseudomonadati</taxon>
        <taxon>Bacteroidota</taxon>
        <taxon>Cytophagia</taxon>
        <taxon>Cytophagales</taxon>
        <taxon>Cytophagaceae</taxon>
        <taxon>Spirosoma</taxon>
    </lineage>
</organism>
<dbReference type="HOGENOM" id="CLU_193614_0_0_10"/>
<proteinExistence type="predicted"/>
<dbReference type="InterPro" id="IPR049211">
    <property type="entry name" value="DUF6814"/>
</dbReference>
<dbReference type="KEGG" id="srd:SD10_15495"/>
<dbReference type="Proteomes" id="UP000033054">
    <property type="component" value="Chromosome"/>
</dbReference>
<evidence type="ECO:0000313" key="2">
    <source>
        <dbReference type="EMBL" id="AKD56089.1"/>
    </source>
</evidence>
<gene>
    <name evidence="2" type="ORF">SD10_15495</name>
</gene>
<evidence type="ECO:0000313" key="3">
    <source>
        <dbReference type="Proteomes" id="UP000033054"/>
    </source>
</evidence>
<reference evidence="2 3" key="1">
    <citation type="journal article" date="2014" name="Curr. Microbiol.">
        <title>Spirosoma radiotolerans sp. nov., a gamma-radiation-resistant bacterium isolated from gamma ray-irradiated soil.</title>
        <authorList>
            <person name="Lee J.J."/>
            <person name="Srinivasan S."/>
            <person name="Lim S."/>
            <person name="Joe M."/>
            <person name="Im S."/>
            <person name="Bae S.I."/>
            <person name="Park K.R."/>
            <person name="Han J.H."/>
            <person name="Park S.H."/>
            <person name="Joo B.M."/>
            <person name="Park S.J."/>
            <person name="Kim M.K."/>
        </authorList>
    </citation>
    <scope>NUCLEOTIDE SEQUENCE [LARGE SCALE GENOMIC DNA]</scope>
    <source>
        <strain evidence="2 3">DG5A</strain>
    </source>
</reference>